<sequence length="142" mass="16819">MREKLARFMVGRNGADALSKFFLYVALVLVIITMFSHNAIIYLLAIASLVYSYFRMMSRNVSKRYYENQQYLRMTDKVRDKFRGASAKAKYQKSKAVYEREQKKIYKIYYCPSCKQKIRVPKGKGKIMITCPKCKMEFVKRT</sequence>
<dbReference type="CDD" id="cd20335">
    <property type="entry name" value="BRcat_RBR"/>
    <property type="match status" value="1"/>
</dbReference>
<dbReference type="Proteomes" id="UP000643810">
    <property type="component" value="Unassembled WGS sequence"/>
</dbReference>
<feature type="transmembrane region" description="Helical" evidence="1">
    <location>
        <begin position="21"/>
        <end position="54"/>
    </location>
</feature>
<proteinExistence type="predicted"/>
<reference evidence="2 3" key="1">
    <citation type="submission" date="2020-08" db="EMBL/GenBank/DDBJ databases">
        <title>Genome public.</title>
        <authorList>
            <person name="Liu C."/>
            <person name="Sun Q."/>
        </authorList>
    </citation>
    <scope>NUCLEOTIDE SEQUENCE [LARGE SCALE GENOMIC DNA]</scope>
    <source>
        <strain evidence="2 3">NSJ-9</strain>
    </source>
</reference>
<comment type="caution">
    <text evidence="2">The sequence shown here is derived from an EMBL/GenBank/DDBJ whole genome shotgun (WGS) entry which is preliminary data.</text>
</comment>
<evidence type="ECO:0008006" key="4">
    <source>
        <dbReference type="Google" id="ProtNLM"/>
    </source>
</evidence>
<keyword evidence="3" id="KW-1185">Reference proteome</keyword>
<evidence type="ECO:0000313" key="2">
    <source>
        <dbReference type="EMBL" id="MBC5687225.1"/>
    </source>
</evidence>
<evidence type="ECO:0000313" key="3">
    <source>
        <dbReference type="Proteomes" id="UP000643810"/>
    </source>
</evidence>
<keyword evidence="1" id="KW-0472">Membrane</keyword>
<dbReference type="EMBL" id="JACOPG010000005">
    <property type="protein sequence ID" value="MBC5687225.1"/>
    <property type="molecule type" value="Genomic_DNA"/>
</dbReference>
<evidence type="ECO:0000256" key="1">
    <source>
        <dbReference type="SAM" id="Phobius"/>
    </source>
</evidence>
<protein>
    <recommendedName>
        <fullName evidence="4">Zn-finger containing protein</fullName>
    </recommendedName>
</protein>
<name>A0ABR7GIZ4_9FIRM</name>
<dbReference type="RefSeq" id="WP_186854716.1">
    <property type="nucleotide sequence ID" value="NZ_JACOPG010000005.1"/>
</dbReference>
<keyword evidence="1" id="KW-0812">Transmembrane</keyword>
<accession>A0ABR7GIZ4</accession>
<gene>
    <name evidence="2" type="ORF">H8R94_11550</name>
</gene>
<keyword evidence="1" id="KW-1133">Transmembrane helix</keyword>
<organism evidence="2 3">
    <name type="scientific">Roseburia lenta</name>
    <dbReference type="NCBI Taxonomy" id="2763061"/>
    <lineage>
        <taxon>Bacteria</taxon>
        <taxon>Bacillati</taxon>
        <taxon>Bacillota</taxon>
        <taxon>Clostridia</taxon>
        <taxon>Lachnospirales</taxon>
        <taxon>Lachnospiraceae</taxon>
        <taxon>Roseburia</taxon>
    </lineage>
</organism>